<evidence type="ECO:0000313" key="4">
    <source>
        <dbReference type="EMBL" id="SIO93965.1"/>
    </source>
</evidence>
<dbReference type="InterPro" id="IPR045097">
    <property type="entry name" value="Thymidate_synth/dCMP_Mease"/>
</dbReference>
<dbReference type="GO" id="GO:0006231">
    <property type="term" value="P:dTMP biosynthetic process"/>
    <property type="evidence" value="ECO:0007669"/>
    <property type="project" value="TreeGrafter"/>
</dbReference>
<dbReference type="RefSeq" id="WP_074372517.1">
    <property type="nucleotide sequence ID" value="NZ_AP024907.1"/>
</dbReference>
<dbReference type="PANTHER" id="PTHR11548:SF9">
    <property type="entry name" value="THYMIDYLATE SYNTHASE"/>
    <property type="match status" value="1"/>
</dbReference>
<proteinExistence type="predicted"/>
<evidence type="ECO:0000256" key="2">
    <source>
        <dbReference type="ARBA" id="ARBA00022679"/>
    </source>
</evidence>
<evidence type="ECO:0000313" key="5">
    <source>
        <dbReference type="Proteomes" id="UP000184774"/>
    </source>
</evidence>
<protein>
    <submittedName>
        <fullName evidence="4">Thymidylate synthase 1</fullName>
        <ecNumber evidence="4">2.1.1.45</ecNumber>
    </submittedName>
</protein>
<dbReference type="Pfam" id="PF00303">
    <property type="entry name" value="Thymidylat_synt"/>
    <property type="match status" value="1"/>
</dbReference>
<dbReference type="EMBL" id="FSSB01000010">
    <property type="protein sequence ID" value="SIO93965.1"/>
    <property type="molecule type" value="Genomic_DNA"/>
</dbReference>
<dbReference type="GO" id="GO:0032259">
    <property type="term" value="P:methylation"/>
    <property type="evidence" value="ECO:0007669"/>
    <property type="project" value="UniProtKB-KW"/>
</dbReference>
<evidence type="ECO:0000256" key="1">
    <source>
        <dbReference type="ARBA" id="ARBA00022603"/>
    </source>
</evidence>
<dbReference type="AlphaFoldDB" id="A0A1N6M3H7"/>
<dbReference type="InterPro" id="IPR023451">
    <property type="entry name" value="Thymidate_synth/dCMP_Mease_dom"/>
</dbReference>
<dbReference type="Proteomes" id="UP000184774">
    <property type="component" value="Unassembled WGS sequence"/>
</dbReference>
<dbReference type="SUPFAM" id="SSF55831">
    <property type="entry name" value="Thymidylate synthase/dCMP hydroxymethylase"/>
    <property type="match status" value="1"/>
</dbReference>
<dbReference type="InterPro" id="IPR036926">
    <property type="entry name" value="Thymidate_synth/dCMP_Mease_sf"/>
</dbReference>
<evidence type="ECO:0000259" key="3">
    <source>
        <dbReference type="Pfam" id="PF00303"/>
    </source>
</evidence>
<dbReference type="GO" id="GO:0005829">
    <property type="term" value="C:cytosol"/>
    <property type="evidence" value="ECO:0007669"/>
    <property type="project" value="TreeGrafter"/>
</dbReference>
<keyword evidence="1 4" id="KW-0489">Methyltransferase</keyword>
<keyword evidence="2 4" id="KW-0808">Transferase</keyword>
<dbReference type="PANTHER" id="PTHR11548">
    <property type="entry name" value="THYMIDYLATE SYNTHASE 1"/>
    <property type="match status" value="1"/>
</dbReference>
<accession>A0A1N6M3H7</accession>
<reference evidence="4 5" key="1">
    <citation type="submission" date="2016-12" db="EMBL/GenBank/DDBJ databases">
        <authorList>
            <person name="Song W.-J."/>
            <person name="Kurnit D.M."/>
        </authorList>
    </citation>
    <scope>NUCLEOTIDE SEQUENCE [LARGE SCALE GENOMIC DNA]</scope>
    <source>
        <strain evidence="4 5">CECT 9026</strain>
    </source>
</reference>
<dbReference type="OrthoDB" id="9774633at2"/>
<organism evidence="4 5">
    <name type="scientific">Vibrio spartinae</name>
    <dbReference type="NCBI Taxonomy" id="1918945"/>
    <lineage>
        <taxon>Bacteria</taxon>
        <taxon>Pseudomonadati</taxon>
        <taxon>Pseudomonadota</taxon>
        <taxon>Gammaproteobacteria</taxon>
        <taxon>Vibrionales</taxon>
        <taxon>Vibrionaceae</taxon>
        <taxon>Vibrio</taxon>
    </lineage>
</organism>
<name>A0A1N6M3H7_9VIBR</name>
<feature type="domain" description="Thymidylate synthase/dCMP hydroxymethylase" evidence="3">
    <location>
        <begin position="57"/>
        <end position="249"/>
    </location>
</feature>
<dbReference type="Gene3D" id="3.30.572.10">
    <property type="entry name" value="Thymidylate synthase/dCMP hydroxymethylase domain"/>
    <property type="match status" value="1"/>
</dbReference>
<dbReference type="EC" id="2.1.1.45" evidence="4"/>
<gene>
    <name evidence="4" type="primary">thyA1</name>
    <name evidence="4" type="ORF">VSP9026_01646</name>
</gene>
<sequence length="326" mass="38595">MHAETYNGIDELLVKVSGILLTEAVPRRTRGMDCYELPEPIMIKINNPTSRLIKLKERRWPYHIGYAESLWIANGRNDLDFMTCYLPKLNDFSDDGYFIRGGYGPRIRKFNNEISDYSSNEIFEPELSSVDQLSYIIRCLSNEKSSRRAVIDLGDPNKDNFIGNNLKKTKDYPCTRTLQFIINSKNELDLYVHMRSNDFIWGMTGVNIFNFTFIQEYLSQIINVNIGSYYHMVNNLHYYGDYRERIVEMSKSKFDCDIYKYKRDICSFSEFNSKLKKLSIWERELRQNLNTKLIDLESDFMNDWQKVLYQYITKSSVEFVNPTINY</sequence>
<dbReference type="GO" id="GO:0004799">
    <property type="term" value="F:thymidylate synthase activity"/>
    <property type="evidence" value="ECO:0007669"/>
    <property type="project" value="UniProtKB-EC"/>
</dbReference>